<protein>
    <recommendedName>
        <fullName evidence="1">RNase H type-1 domain-containing protein</fullName>
    </recommendedName>
</protein>
<dbReference type="PROSITE" id="PS50879">
    <property type="entry name" value="RNASE_H_1"/>
    <property type="match status" value="1"/>
</dbReference>
<gene>
    <name evidence="2" type="ORF">DFH05DRAFT_1407723</name>
</gene>
<reference evidence="2 3" key="1">
    <citation type="journal article" date="2023" name="Proc. Natl. Acad. Sci. U.S.A.">
        <title>A global phylogenomic analysis of the shiitake genus Lentinula.</title>
        <authorList>
            <person name="Sierra-Patev S."/>
            <person name="Min B."/>
            <person name="Naranjo-Ortiz M."/>
            <person name="Looney B."/>
            <person name="Konkel Z."/>
            <person name="Slot J.C."/>
            <person name="Sakamoto Y."/>
            <person name="Steenwyk J.L."/>
            <person name="Rokas A."/>
            <person name="Carro J."/>
            <person name="Camarero S."/>
            <person name="Ferreira P."/>
            <person name="Molpeceres G."/>
            <person name="Ruiz-Duenas F.J."/>
            <person name="Serrano A."/>
            <person name="Henrissat B."/>
            <person name="Drula E."/>
            <person name="Hughes K.W."/>
            <person name="Mata J.L."/>
            <person name="Ishikawa N.K."/>
            <person name="Vargas-Isla R."/>
            <person name="Ushijima S."/>
            <person name="Smith C.A."/>
            <person name="Donoghue J."/>
            <person name="Ahrendt S."/>
            <person name="Andreopoulos W."/>
            <person name="He G."/>
            <person name="LaButti K."/>
            <person name="Lipzen A."/>
            <person name="Ng V."/>
            <person name="Riley R."/>
            <person name="Sandor L."/>
            <person name="Barry K."/>
            <person name="Martinez A.T."/>
            <person name="Xiao Y."/>
            <person name="Gibbons J.G."/>
            <person name="Terashima K."/>
            <person name="Grigoriev I.V."/>
            <person name="Hibbett D."/>
        </authorList>
    </citation>
    <scope>NUCLEOTIDE SEQUENCE [LARGE SCALE GENOMIC DNA]</scope>
    <source>
        <strain evidence="2 3">TFB7810</strain>
    </source>
</reference>
<dbReference type="Pfam" id="PF00075">
    <property type="entry name" value="RNase_H"/>
    <property type="match status" value="1"/>
</dbReference>
<dbReference type="Gene3D" id="3.30.420.10">
    <property type="entry name" value="Ribonuclease H-like superfamily/Ribonuclease H"/>
    <property type="match status" value="1"/>
</dbReference>
<organism evidence="2 3">
    <name type="scientific">Lentinula detonsa</name>
    <dbReference type="NCBI Taxonomy" id="2804962"/>
    <lineage>
        <taxon>Eukaryota</taxon>
        <taxon>Fungi</taxon>
        <taxon>Dikarya</taxon>
        <taxon>Basidiomycota</taxon>
        <taxon>Agaricomycotina</taxon>
        <taxon>Agaricomycetes</taxon>
        <taxon>Agaricomycetidae</taxon>
        <taxon>Agaricales</taxon>
        <taxon>Marasmiineae</taxon>
        <taxon>Omphalotaceae</taxon>
        <taxon>Lentinula</taxon>
    </lineage>
</organism>
<dbReference type="InterPro" id="IPR002156">
    <property type="entry name" value="RNaseH_domain"/>
</dbReference>
<keyword evidence="3" id="KW-1185">Reference proteome</keyword>
<dbReference type="AlphaFoldDB" id="A0A9W8NRF2"/>
<proteinExistence type="predicted"/>
<dbReference type="GO" id="GO:0004523">
    <property type="term" value="F:RNA-DNA hybrid ribonuclease activity"/>
    <property type="evidence" value="ECO:0007669"/>
    <property type="project" value="InterPro"/>
</dbReference>
<dbReference type="EMBL" id="JANVFU010000019">
    <property type="protein sequence ID" value="KAJ3739259.1"/>
    <property type="molecule type" value="Genomic_DNA"/>
</dbReference>
<feature type="non-terminal residue" evidence="2">
    <location>
        <position position="303"/>
    </location>
</feature>
<dbReference type="InterPro" id="IPR036397">
    <property type="entry name" value="RNaseH_sf"/>
</dbReference>
<feature type="domain" description="RNase H type-1" evidence="1">
    <location>
        <begin position="234"/>
        <end position="303"/>
    </location>
</feature>
<dbReference type="SUPFAM" id="SSF53098">
    <property type="entry name" value="Ribonuclease H-like"/>
    <property type="match status" value="1"/>
</dbReference>
<sequence>MVTWLQSYLDISENRATWAYVADALIAQNIPNKYANLEEHSKINIFLQTWKTQTSKLPKDLKNMIEVAKKFGTRLEGLAFLKNITREMPVWYHAEAPETSKSYNQQQNKCLRENHNVRTVGNMEHEAKKIHTIRHSRRRNCRCTECATARTLNCKSPYKCFSRANEIMKTLPPKWNPTVGPQNEDRMDQNQALGEGIKFDYRITTEGTLADAFRIFTEGKTTNELINQNHYQEKEETITIYTDGLCINNGNDNAKAGAGIFCPTHNNLNRAIRIPQSSPQTNQSGEILSIKEAVKTAQPTANL</sequence>
<dbReference type="InterPro" id="IPR012337">
    <property type="entry name" value="RNaseH-like_sf"/>
</dbReference>
<name>A0A9W8NRF2_9AGAR</name>
<dbReference type="GO" id="GO:0003676">
    <property type="term" value="F:nucleic acid binding"/>
    <property type="evidence" value="ECO:0007669"/>
    <property type="project" value="InterPro"/>
</dbReference>
<evidence type="ECO:0000259" key="1">
    <source>
        <dbReference type="PROSITE" id="PS50879"/>
    </source>
</evidence>
<comment type="caution">
    <text evidence="2">The sequence shown here is derived from an EMBL/GenBank/DDBJ whole genome shotgun (WGS) entry which is preliminary data.</text>
</comment>
<evidence type="ECO:0000313" key="2">
    <source>
        <dbReference type="EMBL" id="KAJ3739259.1"/>
    </source>
</evidence>
<dbReference type="Proteomes" id="UP001142393">
    <property type="component" value="Unassembled WGS sequence"/>
</dbReference>
<accession>A0A9W8NRF2</accession>
<evidence type="ECO:0000313" key="3">
    <source>
        <dbReference type="Proteomes" id="UP001142393"/>
    </source>
</evidence>